<name>A0A9I9E3Q1_CUCME</name>
<proteinExistence type="predicted"/>
<accession>A0A9I9E3Q1</accession>
<evidence type="ECO:0000313" key="2">
    <source>
        <dbReference type="EnsemblPlants" id="MELO3C028261.2.1"/>
    </source>
</evidence>
<evidence type="ECO:0000256" key="1">
    <source>
        <dbReference type="SAM" id="MobiDB-lite"/>
    </source>
</evidence>
<dbReference type="Gramene" id="MELO3C028261.2.1">
    <property type="protein sequence ID" value="MELO3C028261.2.1"/>
    <property type="gene ID" value="MELO3C028261.2"/>
</dbReference>
<sequence length="86" mass="9542">WFLTPDECSPLVGSIGHLLDRFESHHSSPSNELASRPIPWENVSGSMPGVWVEVLGVRAPKIERLMTNTEQGKKPSENAFCPGREN</sequence>
<organism evidence="2">
    <name type="scientific">Cucumis melo</name>
    <name type="common">Muskmelon</name>
    <dbReference type="NCBI Taxonomy" id="3656"/>
    <lineage>
        <taxon>Eukaryota</taxon>
        <taxon>Viridiplantae</taxon>
        <taxon>Streptophyta</taxon>
        <taxon>Embryophyta</taxon>
        <taxon>Tracheophyta</taxon>
        <taxon>Spermatophyta</taxon>
        <taxon>Magnoliopsida</taxon>
        <taxon>eudicotyledons</taxon>
        <taxon>Gunneridae</taxon>
        <taxon>Pentapetalae</taxon>
        <taxon>rosids</taxon>
        <taxon>fabids</taxon>
        <taxon>Cucurbitales</taxon>
        <taxon>Cucurbitaceae</taxon>
        <taxon>Benincaseae</taxon>
        <taxon>Cucumis</taxon>
    </lineage>
</organism>
<dbReference type="AlphaFoldDB" id="A0A9I9E3Q1"/>
<protein>
    <submittedName>
        <fullName evidence="2">Uncharacterized protein</fullName>
    </submittedName>
</protein>
<reference evidence="2" key="1">
    <citation type="submission" date="2023-03" db="UniProtKB">
        <authorList>
            <consortium name="EnsemblPlants"/>
        </authorList>
    </citation>
    <scope>IDENTIFICATION</scope>
</reference>
<dbReference type="EnsemblPlants" id="MELO3C028261.2.1">
    <property type="protein sequence ID" value="MELO3C028261.2.1"/>
    <property type="gene ID" value="MELO3C028261.2"/>
</dbReference>
<feature type="region of interest" description="Disordered" evidence="1">
    <location>
        <begin position="66"/>
        <end position="86"/>
    </location>
</feature>